<dbReference type="GO" id="GO:0016491">
    <property type="term" value="F:oxidoreductase activity"/>
    <property type="evidence" value="ECO:0007669"/>
    <property type="project" value="UniProtKB-KW"/>
</dbReference>
<dbReference type="FunFam" id="1.10.442.10:FF:000002">
    <property type="entry name" value="Cytochrome c oxidase subunit V"/>
    <property type="match status" value="1"/>
</dbReference>
<evidence type="ECO:0000256" key="9">
    <source>
        <dbReference type="ARBA" id="ARBA00023128"/>
    </source>
</evidence>
<evidence type="ECO:0000256" key="5">
    <source>
        <dbReference type="ARBA" id="ARBA00022792"/>
    </source>
</evidence>
<dbReference type="PANTHER" id="PTHR10707:SF10">
    <property type="entry name" value="CYTOCHROME C OXIDASE SUBUNIT 4"/>
    <property type="match status" value="1"/>
</dbReference>
<dbReference type="GO" id="GO:0006123">
    <property type="term" value="P:mitochondrial electron transport, cytochrome c to oxygen"/>
    <property type="evidence" value="ECO:0007669"/>
    <property type="project" value="InterPro"/>
</dbReference>
<evidence type="ECO:0000256" key="7">
    <source>
        <dbReference type="ARBA" id="ARBA00022989"/>
    </source>
</evidence>
<evidence type="ECO:0000256" key="1">
    <source>
        <dbReference type="ARBA" id="ARBA00004434"/>
    </source>
</evidence>
<comment type="subcellular location">
    <subcellularLocation>
        <location evidence="1">Mitochondrion inner membrane</location>
        <topology evidence="1">Single-pass membrane protein</topology>
    </subcellularLocation>
</comment>
<proteinExistence type="inferred from homology"/>
<keyword evidence="5" id="KW-0999">Mitochondrion inner membrane</keyword>
<dbReference type="InterPro" id="IPR036639">
    <property type="entry name" value="Cyt_c_oxidase_su4_sf"/>
</dbReference>
<accession>A0A5C3R251</accession>
<evidence type="ECO:0000256" key="10">
    <source>
        <dbReference type="ARBA" id="ARBA00023136"/>
    </source>
</evidence>
<keyword evidence="10" id="KW-0472">Membrane</keyword>
<organism evidence="11 12">
    <name type="scientific">Pterulicium gracile</name>
    <dbReference type="NCBI Taxonomy" id="1884261"/>
    <lineage>
        <taxon>Eukaryota</taxon>
        <taxon>Fungi</taxon>
        <taxon>Dikarya</taxon>
        <taxon>Basidiomycota</taxon>
        <taxon>Agaricomycotina</taxon>
        <taxon>Agaricomycetes</taxon>
        <taxon>Agaricomycetidae</taxon>
        <taxon>Agaricales</taxon>
        <taxon>Pleurotineae</taxon>
        <taxon>Pterulaceae</taxon>
        <taxon>Pterulicium</taxon>
    </lineage>
</organism>
<dbReference type="CDD" id="cd00922">
    <property type="entry name" value="Cyt_c_Oxidase_IV"/>
    <property type="match status" value="1"/>
</dbReference>
<dbReference type="Gene3D" id="1.10.442.10">
    <property type="entry name" value="Cytochrome c oxidase subunit IV"/>
    <property type="match status" value="1"/>
</dbReference>
<dbReference type="AlphaFoldDB" id="A0A5C3R251"/>
<dbReference type="Pfam" id="PF02936">
    <property type="entry name" value="COX4"/>
    <property type="match status" value="1"/>
</dbReference>
<evidence type="ECO:0000256" key="4">
    <source>
        <dbReference type="ARBA" id="ARBA00022692"/>
    </source>
</evidence>
<evidence type="ECO:0000313" key="11">
    <source>
        <dbReference type="EMBL" id="TFL07220.1"/>
    </source>
</evidence>
<keyword evidence="9" id="KW-0496">Mitochondrion</keyword>
<dbReference type="GO" id="GO:0045277">
    <property type="term" value="C:respiratory chain complex IV"/>
    <property type="evidence" value="ECO:0007669"/>
    <property type="project" value="InterPro"/>
</dbReference>
<keyword evidence="8" id="KW-0560">Oxidoreductase</keyword>
<gene>
    <name evidence="11" type="ORF">BDV98DRAFT_538732</name>
</gene>
<dbReference type="PANTHER" id="PTHR10707">
    <property type="entry name" value="CYTOCHROME C OXIDASE SUBUNIT IV"/>
    <property type="match status" value="1"/>
</dbReference>
<comment type="similarity">
    <text evidence="3">Belongs to the cytochrome c oxidase IV family.</text>
</comment>
<keyword evidence="7" id="KW-1133">Transmembrane helix</keyword>
<dbReference type="Proteomes" id="UP000305067">
    <property type="component" value="Unassembled WGS sequence"/>
</dbReference>
<evidence type="ECO:0000256" key="6">
    <source>
        <dbReference type="ARBA" id="ARBA00022946"/>
    </source>
</evidence>
<evidence type="ECO:0000256" key="3">
    <source>
        <dbReference type="ARBA" id="ARBA00008135"/>
    </source>
</evidence>
<sequence>MSSAAALRLVRAKAPLVRQSASRSLATTAGTFNAGAAAPATSSPSATVIPLSNVEAQWARLNTEQRLAVHEQLEVLQKKDWKELSMEEKRAAYYVAFGPHGPRAPVSPPGETLKVLLGVLGVVSVAGVVFGTVRSMAPPPPRTINKEWEEAANEYGKKQNLDPISGIASEGYKGKGFVR</sequence>
<dbReference type="OrthoDB" id="186013at2759"/>
<dbReference type="STRING" id="1884261.A0A5C3R251"/>
<evidence type="ECO:0000256" key="2">
    <source>
        <dbReference type="ARBA" id="ARBA00004673"/>
    </source>
</evidence>
<name>A0A5C3R251_9AGAR</name>
<dbReference type="GO" id="GO:0005743">
    <property type="term" value="C:mitochondrial inner membrane"/>
    <property type="evidence" value="ECO:0007669"/>
    <property type="project" value="UniProtKB-SubCell"/>
</dbReference>
<comment type="pathway">
    <text evidence="2">Energy metabolism; oxidative phosphorylation.</text>
</comment>
<protein>
    <submittedName>
        <fullName evidence="11">Cytochrome c oxidase subunit IV-domain-containing protein</fullName>
    </submittedName>
</protein>
<keyword evidence="12" id="KW-1185">Reference proteome</keyword>
<keyword evidence="4" id="KW-0812">Transmembrane</keyword>
<evidence type="ECO:0000313" key="12">
    <source>
        <dbReference type="Proteomes" id="UP000305067"/>
    </source>
</evidence>
<dbReference type="SUPFAM" id="SSF81406">
    <property type="entry name" value="Mitochondrial cytochrome c oxidase subunit IV"/>
    <property type="match status" value="1"/>
</dbReference>
<reference evidence="11 12" key="1">
    <citation type="journal article" date="2019" name="Nat. Ecol. Evol.">
        <title>Megaphylogeny resolves global patterns of mushroom evolution.</title>
        <authorList>
            <person name="Varga T."/>
            <person name="Krizsan K."/>
            <person name="Foldi C."/>
            <person name="Dima B."/>
            <person name="Sanchez-Garcia M."/>
            <person name="Sanchez-Ramirez S."/>
            <person name="Szollosi G.J."/>
            <person name="Szarkandi J.G."/>
            <person name="Papp V."/>
            <person name="Albert L."/>
            <person name="Andreopoulos W."/>
            <person name="Angelini C."/>
            <person name="Antonin V."/>
            <person name="Barry K.W."/>
            <person name="Bougher N.L."/>
            <person name="Buchanan P."/>
            <person name="Buyck B."/>
            <person name="Bense V."/>
            <person name="Catcheside P."/>
            <person name="Chovatia M."/>
            <person name="Cooper J."/>
            <person name="Damon W."/>
            <person name="Desjardin D."/>
            <person name="Finy P."/>
            <person name="Geml J."/>
            <person name="Haridas S."/>
            <person name="Hughes K."/>
            <person name="Justo A."/>
            <person name="Karasinski D."/>
            <person name="Kautmanova I."/>
            <person name="Kiss B."/>
            <person name="Kocsube S."/>
            <person name="Kotiranta H."/>
            <person name="LaButti K.M."/>
            <person name="Lechner B.E."/>
            <person name="Liimatainen K."/>
            <person name="Lipzen A."/>
            <person name="Lukacs Z."/>
            <person name="Mihaltcheva S."/>
            <person name="Morgado L.N."/>
            <person name="Niskanen T."/>
            <person name="Noordeloos M.E."/>
            <person name="Ohm R.A."/>
            <person name="Ortiz-Santana B."/>
            <person name="Ovrebo C."/>
            <person name="Racz N."/>
            <person name="Riley R."/>
            <person name="Savchenko A."/>
            <person name="Shiryaev A."/>
            <person name="Soop K."/>
            <person name="Spirin V."/>
            <person name="Szebenyi C."/>
            <person name="Tomsovsky M."/>
            <person name="Tulloss R.E."/>
            <person name="Uehling J."/>
            <person name="Grigoriev I.V."/>
            <person name="Vagvolgyi C."/>
            <person name="Papp T."/>
            <person name="Martin F.M."/>
            <person name="Miettinen O."/>
            <person name="Hibbett D.S."/>
            <person name="Nagy L.G."/>
        </authorList>
    </citation>
    <scope>NUCLEOTIDE SEQUENCE [LARGE SCALE GENOMIC DNA]</scope>
    <source>
        <strain evidence="11 12">CBS 309.79</strain>
    </source>
</reference>
<evidence type="ECO:0000256" key="8">
    <source>
        <dbReference type="ARBA" id="ARBA00023002"/>
    </source>
</evidence>
<dbReference type="InterPro" id="IPR004203">
    <property type="entry name" value="Cyt_c_oxidase_su4_fam"/>
</dbReference>
<dbReference type="EMBL" id="ML178814">
    <property type="protein sequence ID" value="TFL07220.1"/>
    <property type="molecule type" value="Genomic_DNA"/>
</dbReference>
<keyword evidence="6" id="KW-0809">Transit peptide</keyword>